<dbReference type="PROSITE" id="PS00118">
    <property type="entry name" value="PA2_HIS"/>
    <property type="match status" value="1"/>
</dbReference>
<proteinExistence type="predicted"/>
<name>A0ABY4EYB8_9BACI</name>
<gene>
    <name evidence="3" type="ORF">MUN88_04670</name>
</gene>
<keyword evidence="4" id="KW-1185">Reference proteome</keyword>
<dbReference type="InterPro" id="IPR033113">
    <property type="entry name" value="PLA2_histidine"/>
</dbReference>
<dbReference type="EMBL" id="CP095072">
    <property type="protein sequence ID" value="UOQ49403.1"/>
    <property type="molecule type" value="Genomic_DNA"/>
</dbReference>
<keyword evidence="2" id="KW-0964">Secreted</keyword>
<evidence type="ECO:0000313" key="4">
    <source>
        <dbReference type="Proteomes" id="UP000831782"/>
    </source>
</evidence>
<evidence type="ECO:0008006" key="5">
    <source>
        <dbReference type="Google" id="ProtNLM"/>
    </source>
</evidence>
<protein>
    <recommendedName>
        <fullName evidence="5">Phospholipase A2</fullName>
    </recommendedName>
</protein>
<evidence type="ECO:0000256" key="1">
    <source>
        <dbReference type="ARBA" id="ARBA00004613"/>
    </source>
</evidence>
<dbReference type="RefSeq" id="WP_244721442.1">
    <property type="nucleotide sequence ID" value="NZ_CP095072.1"/>
</dbReference>
<dbReference type="SUPFAM" id="SSF48619">
    <property type="entry name" value="Phospholipase A2, PLA2"/>
    <property type="match status" value="1"/>
</dbReference>
<reference evidence="3 4" key="1">
    <citation type="submission" date="2022-04" db="EMBL/GenBank/DDBJ databases">
        <title>Gracilibacillus sp. isolated from saltern.</title>
        <authorList>
            <person name="Won M."/>
            <person name="Lee C.-M."/>
            <person name="Woen H.-Y."/>
            <person name="Kwon S.-W."/>
        </authorList>
    </citation>
    <scope>NUCLEOTIDE SEQUENCE [LARGE SCALE GENOMIC DNA]</scope>
    <source>
        <strain evidence="3 4">SSWR10-1</strain>
    </source>
</reference>
<dbReference type="Proteomes" id="UP000831782">
    <property type="component" value="Chromosome"/>
</dbReference>
<evidence type="ECO:0000313" key="3">
    <source>
        <dbReference type="EMBL" id="UOQ49403.1"/>
    </source>
</evidence>
<comment type="subcellular location">
    <subcellularLocation>
        <location evidence="1">Secreted</location>
    </subcellularLocation>
</comment>
<sequence length="234" mass="26115">MFDHEHFTTILEKGQLNNRKASDVKHVSFLYSSDEQDDNTFEVQETSKVLEYSDHLKVILSIYEDLLTGKNSRGISLWEFDGHEMTHKEFLNGELTYENTGEMKRNSLQHVVERYTDLPVRTEEQQTVQAAYNPASCVLSGSCCHFENVTYGYCGLYCGYGHSNGGANDGSGIQNDLDACCFSHDFCLWNNVQSTCGCHDTFLDCSTRTRPSPGDFTIKAGIAAAKVASGCIII</sequence>
<evidence type="ECO:0000256" key="2">
    <source>
        <dbReference type="ARBA" id="ARBA00022525"/>
    </source>
</evidence>
<dbReference type="Gene3D" id="1.20.90.10">
    <property type="entry name" value="Phospholipase A2 domain"/>
    <property type="match status" value="1"/>
</dbReference>
<organism evidence="3 4">
    <name type="scientific">Gracilibacillus caseinilyticus</name>
    <dbReference type="NCBI Taxonomy" id="2932256"/>
    <lineage>
        <taxon>Bacteria</taxon>
        <taxon>Bacillati</taxon>
        <taxon>Bacillota</taxon>
        <taxon>Bacilli</taxon>
        <taxon>Bacillales</taxon>
        <taxon>Bacillaceae</taxon>
        <taxon>Gracilibacillus</taxon>
    </lineage>
</organism>
<accession>A0ABY4EYB8</accession>
<dbReference type="InterPro" id="IPR036444">
    <property type="entry name" value="PLipase_A2_dom_sf"/>
</dbReference>